<proteinExistence type="predicted"/>
<feature type="compositionally biased region" description="Low complexity" evidence="2">
    <location>
        <begin position="57"/>
        <end position="67"/>
    </location>
</feature>
<feature type="region of interest" description="Disordered" evidence="2">
    <location>
        <begin position="48"/>
        <end position="81"/>
    </location>
</feature>
<evidence type="ECO:0000256" key="1">
    <source>
        <dbReference type="PROSITE-ProRule" id="PRU00042"/>
    </source>
</evidence>
<dbReference type="PANTHER" id="PTHR46547">
    <property type="entry name" value="ZINC FINGER PROTEIN GIS"/>
    <property type="match status" value="1"/>
</dbReference>
<dbReference type="PROSITE" id="PS00028">
    <property type="entry name" value="ZINC_FINGER_C2H2_1"/>
    <property type="match status" value="1"/>
</dbReference>
<keyword evidence="1" id="KW-0479">Metal-binding</keyword>
<protein>
    <submittedName>
        <fullName evidence="4">Zinc finger protein 8</fullName>
    </submittedName>
</protein>
<dbReference type="InterPro" id="IPR044291">
    <property type="entry name" value="GIS/GIS2/ZFP8"/>
</dbReference>
<feature type="compositionally biased region" description="Basic and acidic residues" evidence="2">
    <location>
        <begin position="72"/>
        <end position="81"/>
    </location>
</feature>
<keyword evidence="1" id="KW-0863">Zinc-finger</keyword>
<dbReference type="GO" id="GO:0009739">
    <property type="term" value="P:response to gibberellin"/>
    <property type="evidence" value="ECO:0007669"/>
    <property type="project" value="InterPro"/>
</dbReference>
<gene>
    <name evidence="4" type="ORF">Slati_1271900</name>
</gene>
<dbReference type="EMBL" id="JACGWN010000004">
    <property type="protein sequence ID" value="KAL0452938.1"/>
    <property type="molecule type" value="Genomic_DNA"/>
</dbReference>
<accession>A0AAW2XG59</accession>
<dbReference type="AlphaFoldDB" id="A0AAW2XG59"/>
<evidence type="ECO:0000256" key="2">
    <source>
        <dbReference type="SAM" id="MobiDB-lite"/>
    </source>
</evidence>
<dbReference type="GO" id="GO:0008270">
    <property type="term" value="F:zinc ion binding"/>
    <property type="evidence" value="ECO:0007669"/>
    <property type="project" value="UniProtKB-KW"/>
</dbReference>
<dbReference type="GO" id="GO:0010090">
    <property type="term" value="P:trichome morphogenesis"/>
    <property type="evidence" value="ECO:0007669"/>
    <property type="project" value="InterPro"/>
</dbReference>
<evidence type="ECO:0000259" key="3">
    <source>
        <dbReference type="PROSITE" id="PS50157"/>
    </source>
</evidence>
<dbReference type="PANTHER" id="PTHR46547:SF7">
    <property type="entry name" value="ZINC FINGER PROTEIN GIS"/>
    <property type="match status" value="1"/>
</dbReference>
<organism evidence="4">
    <name type="scientific">Sesamum latifolium</name>
    <dbReference type="NCBI Taxonomy" id="2727402"/>
    <lineage>
        <taxon>Eukaryota</taxon>
        <taxon>Viridiplantae</taxon>
        <taxon>Streptophyta</taxon>
        <taxon>Embryophyta</taxon>
        <taxon>Tracheophyta</taxon>
        <taxon>Spermatophyta</taxon>
        <taxon>Magnoliopsida</taxon>
        <taxon>eudicotyledons</taxon>
        <taxon>Gunneridae</taxon>
        <taxon>Pentapetalae</taxon>
        <taxon>asterids</taxon>
        <taxon>lamiids</taxon>
        <taxon>Lamiales</taxon>
        <taxon>Pedaliaceae</taxon>
        <taxon>Sesamum</taxon>
    </lineage>
</organism>
<reference evidence="4" key="1">
    <citation type="submission" date="2020-06" db="EMBL/GenBank/DDBJ databases">
        <authorList>
            <person name="Li T."/>
            <person name="Hu X."/>
            <person name="Zhang T."/>
            <person name="Song X."/>
            <person name="Zhang H."/>
            <person name="Dai N."/>
            <person name="Sheng W."/>
            <person name="Hou X."/>
            <person name="Wei L."/>
        </authorList>
    </citation>
    <scope>NUCLEOTIDE SEQUENCE</scope>
    <source>
        <strain evidence="4">KEN1</strain>
        <tissue evidence="4">Leaf</tissue>
    </source>
</reference>
<dbReference type="InterPro" id="IPR036236">
    <property type="entry name" value="Znf_C2H2_sf"/>
</dbReference>
<sequence length="219" mass="24346">MDKTERETRDFMNVESFSQLPFIRPAPPLKEKGTGNIRLFGKEFGGNSTTTTDCHSNENNSNNPAAELGDQASKDMSSHDSTDIISNRKFECHYCCRNFPTSQALGGHQNAHKRERQHAKRAHLQSAMMHGCLSDPHVYGLMNYSRLGSTEPTPPANYQYSCWNSKTAVIALIPGSTAAPTARTLMLISQYSLLTEAHWLCGESRLVIAPRYLVVNGLQ</sequence>
<reference evidence="4" key="2">
    <citation type="journal article" date="2024" name="Plant">
        <title>Genomic evolution and insights into agronomic trait innovations of Sesamum species.</title>
        <authorList>
            <person name="Miao H."/>
            <person name="Wang L."/>
            <person name="Qu L."/>
            <person name="Liu H."/>
            <person name="Sun Y."/>
            <person name="Le M."/>
            <person name="Wang Q."/>
            <person name="Wei S."/>
            <person name="Zheng Y."/>
            <person name="Lin W."/>
            <person name="Duan Y."/>
            <person name="Cao H."/>
            <person name="Xiong S."/>
            <person name="Wang X."/>
            <person name="Wei L."/>
            <person name="Li C."/>
            <person name="Ma Q."/>
            <person name="Ju M."/>
            <person name="Zhao R."/>
            <person name="Li G."/>
            <person name="Mu C."/>
            <person name="Tian Q."/>
            <person name="Mei H."/>
            <person name="Zhang T."/>
            <person name="Gao T."/>
            <person name="Zhang H."/>
        </authorList>
    </citation>
    <scope>NUCLEOTIDE SEQUENCE</scope>
    <source>
        <strain evidence="4">KEN1</strain>
    </source>
</reference>
<dbReference type="PROSITE" id="PS50157">
    <property type="entry name" value="ZINC_FINGER_C2H2_2"/>
    <property type="match status" value="1"/>
</dbReference>
<comment type="caution">
    <text evidence="4">The sequence shown here is derived from an EMBL/GenBank/DDBJ whole genome shotgun (WGS) entry which is preliminary data.</text>
</comment>
<dbReference type="InterPro" id="IPR013087">
    <property type="entry name" value="Znf_C2H2_type"/>
</dbReference>
<feature type="domain" description="C2H2-type" evidence="3">
    <location>
        <begin position="90"/>
        <end position="117"/>
    </location>
</feature>
<dbReference type="SUPFAM" id="SSF57667">
    <property type="entry name" value="beta-beta-alpha zinc fingers"/>
    <property type="match status" value="1"/>
</dbReference>
<keyword evidence="1" id="KW-0862">Zinc</keyword>
<evidence type="ECO:0000313" key="4">
    <source>
        <dbReference type="EMBL" id="KAL0452938.1"/>
    </source>
</evidence>
<name>A0AAW2XG59_9LAMI</name>
<dbReference type="GO" id="GO:0003700">
    <property type="term" value="F:DNA-binding transcription factor activity"/>
    <property type="evidence" value="ECO:0007669"/>
    <property type="project" value="InterPro"/>
</dbReference>